<proteinExistence type="predicted"/>
<dbReference type="Pfam" id="PF01638">
    <property type="entry name" value="HxlR"/>
    <property type="match status" value="1"/>
</dbReference>
<gene>
    <name evidence="5" type="ORF">CW751_13100</name>
</gene>
<name>A0A2I0QZM5_9FLAO</name>
<evidence type="ECO:0000313" key="6">
    <source>
        <dbReference type="Proteomes" id="UP000236654"/>
    </source>
</evidence>
<dbReference type="InterPro" id="IPR036388">
    <property type="entry name" value="WH-like_DNA-bd_sf"/>
</dbReference>
<comment type="caution">
    <text evidence="5">The sequence shown here is derived from an EMBL/GenBank/DDBJ whole genome shotgun (WGS) entry which is preliminary data.</text>
</comment>
<accession>A0A2I0QZM5</accession>
<dbReference type="Gene3D" id="1.10.10.10">
    <property type="entry name" value="Winged helix-like DNA-binding domain superfamily/Winged helix DNA-binding domain"/>
    <property type="match status" value="1"/>
</dbReference>
<dbReference type="Proteomes" id="UP000236654">
    <property type="component" value="Unassembled WGS sequence"/>
</dbReference>
<feature type="domain" description="HTH hxlR-type" evidence="4">
    <location>
        <begin position="15"/>
        <end position="119"/>
    </location>
</feature>
<reference evidence="5 6" key="1">
    <citation type="submission" date="2017-12" db="EMBL/GenBank/DDBJ databases">
        <title>The draft genome sequence of Brumimicrobium saltpan LHR20.</title>
        <authorList>
            <person name="Do Z.-J."/>
            <person name="Luo H.-R."/>
        </authorList>
    </citation>
    <scope>NUCLEOTIDE SEQUENCE [LARGE SCALE GENOMIC DNA]</scope>
    <source>
        <strain evidence="5 6">LHR20</strain>
    </source>
</reference>
<dbReference type="PANTHER" id="PTHR33204:SF18">
    <property type="entry name" value="TRANSCRIPTIONAL REGULATORY PROTEIN"/>
    <property type="match status" value="1"/>
</dbReference>
<dbReference type="SUPFAM" id="SSF46785">
    <property type="entry name" value="Winged helix' DNA-binding domain"/>
    <property type="match status" value="1"/>
</dbReference>
<organism evidence="5 6">
    <name type="scientific">Brumimicrobium salinarum</name>
    <dbReference type="NCBI Taxonomy" id="2058658"/>
    <lineage>
        <taxon>Bacteria</taxon>
        <taxon>Pseudomonadati</taxon>
        <taxon>Bacteroidota</taxon>
        <taxon>Flavobacteriia</taxon>
        <taxon>Flavobacteriales</taxon>
        <taxon>Crocinitomicaceae</taxon>
        <taxon>Brumimicrobium</taxon>
    </lineage>
</organism>
<keyword evidence="6" id="KW-1185">Reference proteome</keyword>
<dbReference type="EMBL" id="PJNI01000018">
    <property type="protein sequence ID" value="PKR79769.1"/>
    <property type="molecule type" value="Genomic_DNA"/>
</dbReference>
<dbReference type="PROSITE" id="PS51118">
    <property type="entry name" value="HTH_HXLR"/>
    <property type="match status" value="1"/>
</dbReference>
<keyword evidence="2" id="KW-0238">DNA-binding</keyword>
<dbReference type="GO" id="GO:0003677">
    <property type="term" value="F:DNA binding"/>
    <property type="evidence" value="ECO:0007669"/>
    <property type="project" value="UniProtKB-KW"/>
</dbReference>
<evidence type="ECO:0000259" key="4">
    <source>
        <dbReference type="PROSITE" id="PS51118"/>
    </source>
</evidence>
<keyword evidence="3" id="KW-0804">Transcription</keyword>
<evidence type="ECO:0000256" key="1">
    <source>
        <dbReference type="ARBA" id="ARBA00023015"/>
    </source>
</evidence>
<sequence length="123" mass="14084">MIMNGLQNISEIKKCPVQYVLAINDTLNVISGKWKLPILASILYGNYRYKDIQTNIDKITPRMLSKELKELELNGVITRNVYDSTPVRIEYKMTESGKNILTVLDAMVDWGVSHRKSTLKHSD</sequence>
<evidence type="ECO:0000313" key="5">
    <source>
        <dbReference type="EMBL" id="PKR79769.1"/>
    </source>
</evidence>
<evidence type="ECO:0000256" key="3">
    <source>
        <dbReference type="ARBA" id="ARBA00023163"/>
    </source>
</evidence>
<dbReference type="PANTHER" id="PTHR33204">
    <property type="entry name" value="TRANSCRIPTIONAL REGULATOR, MARR FAMILY"/>
    <property type="match status" value="1"/>
</dbReference>
<dbReference type="InterPro" id="IPR002577">
    <property type="entry name" value="HTH_HxlR"/>
</dbReference>
<dbReference type="AlphaFoldDB" id="A0A2I0QZM5"/>
<dbReference type="OrthoDB" id="9797599at2"/>
<keyword evidence="1" id="KW-0805">Transcription regulation</keyword>
<evidence type="ECO:0000256" key="2">
    <source>
        <dbReference type="ARBA" id="ARBA00023125"/>
    </source>
</evidence>
<protein>
    <submittedName>
        <fullName evidence="5">Transcriptional regulator</fullName>
    </submittedName>
</protein>
<dbReference type="InterPro" id="IPR036390">
    <property type="entry name" value="WH_DNA-bd_sf"/>
</dbReference>